<dbReference type="GO" id="GO:0000160">
    <property type="term" value="P:phosphorelay signal transduction system"/>
    <property type="evidence" value="ECO:0007669"/>
    <property type="project" value="InterPro"/>
</dbReference>
<dbReference type="InterPro" id="IPR001789">
    <property type="entry name" value="Sig_transdc_resp-reg_receiver"/>
</dbReference>
<accession>A0AAU8LTN1</accession>
<name>A0AAU8LTN1_9BACT</name>
<evidence type="ECO:0000313" key="4">
    <source>
        <dbReference type="EMBL" id="XCN72207.1"/>
    </source>
</evidence>
<evidence type="ECO:0000256" key="2">
    <source>
        <dbReference type="PROSITE-ProRule" id="PRU00169"/>
    </source>
</evidence>
<gene>
    <name evidence="4" type="ORF">Q3M24_18160</name>
</gene>
<reference evidence="4" key="2">
    <citation type="submission" date="2024-06" db="EMBL/GenBank/DDBJ databases">
        <authorList>
            <person name="Plum-Jensen L.E."/>
            <person name="Schramm A."/>
            <person name="Marshall I.P.G."/>
        </authorList>
    </citation>
    <scope>NUCLEOTIDE SEQUENCE</scope>
    <source>
        <strain evidence="4">Rat1</strain>
    </source>
</reference>
<organism evidence="4">
    <name type="scientific">Candidatus Electrothrix aestuarii</name>
    <dbReference type="NCBI Taxonomy" id="3062594"/>
    <lineage>
        <taxon>Bacteria</taxon>
        <taxon>Pseudomonadati</taxon>
        <taxon>Thermodesulfobacteriota</taxon>
        <taxon>Desulfobulbia</taxon>
        <taxon>Desulfobulbales</taxon>
        <taxon>Desulfobulbaceae</taxon>
        <taxon>Candidatus Electrothrix</taxon>
    </lineage>
</organism>
<dbReference type="Gene3D" id="3.40.50.2300">
    <property type="match status" value="2"/>
</dbReference>
<dbReference type="GO" id="GO:0005524">
    <property type="term" value="F:ATP binding"/>
    <property type="evidence" value="ECO:0007669"/>
    <property type="project" value="InterPro"/>
</dbReference>
<dbReference type="Pfam" id="PF01326">
    <property type="entry name" value="PPDK_N"/>
    <property type="match status" value="1"/>
</dbReference>
<dbReference type="PROSITE" id="PS50110">
    <property type="entry name" value="RESPONSE_REGULATORY"/>
    <property type="match status" value="1"/>
</dbReference>
<dbReference type="InterPro" id="IPR050595">
    <property type="entry name" value="Bact_response_regulator"/>
</dbReference>
<dbReference type="SUPFAM" id="SSF56059">
    <property type="entry name" value="Glutathione synthetase ATP-binding domain-like"/>
    <property type="match status" value="1"/>
</dbReference>
<reference evidence="4" key="1">
    <citation type="journal article" date="2024" name="Syst. Appl. Microbiol.">
        <title>First single-strain enrichments of Electrothrix cable bacteria, description of E. aestuarii sp. nov. and E. rattekaaiensis sp. nov., and proposal of a cable bacteria taxonomy following the rules of the SeqCode.</title>
        <authorList>
            <person name="Plum-Jensen L.E."/>
            <person name="Schramm A."/>
            <person name="Marshall I.P.G."/>
        </authorList>
    </citation>
    <scope>NUCLEOTIDE SEQUENCE</scope>
    <source>
        <strain evidence="4">Rat1</strain>
    </source>
</reference>
<dbReference type="InterPro" id="IPR011006">
    <property type="entry name" value="CheY-like_superfamily"/>
</dbReference>
<dbReference type="Pfam" id="PF00072">
    <property type="entry name" value="Response_reg"/>
    <property type="match status" value="1"/>
</dbReference>
<evidence type="ECO:0000259" key="3">
    <source>
        <dbReference type="PROSITE" id="PS50110"/>
    </source>
</evidence>
<dbReference type="SUPFAM" id="SSF52172">
    <property type="entry name" value="CheY-like"/>
    <property type="match status" value="2"/>
</dbReference>
<keyword evidence="1" id="KW-0597">Phosphoprotein</keyword>
<dbReference type="GO" id="GO:0016301">
    <property type="term" value="F:kinase activity"/>
    <property type="evidence" value="ECO:0007669"/>
    <property type="project" value="InterPro"/>
</dbReference>
<evidence type="ECO:0000256" key="1">
    <source>
        <dbReference type="ARBA" id="ARBA00022553"/>
    </source>
</evidence>
<dbReference type="PANTHER" id="PTHR44591">
    <property type="entry name" value="STRESS RESPONSE REGULATOR PROTEIN 1"/>
    <property type="match status" value="1"/>
</dbReference>
<comment type="caution">
    <text evidence="2">Lacks conserved residue(s) required for the propagation of feature annotation.</text>
</comment>
<dbReference type="KEGG" id="eaj:Q3M24_18160"/>
<sequence length="983" mass="111879">MNPGAFASHDPHFKIFHELMKFRVQEILLVSSPYDAYILEEDGSMASRIINEYHGLNLSRPPRITRTANAEQALELLRQQHFDLVVTMAHLNGMAGCEFAVKIREICPQIPVILLTHSVRDAINQTDFFQKPCFDNSYTWCCDSSIMLALVKNAEDQRNVDHDTEKAMVRVILLVEDSPLHRSILLPMLYEELVQQTLAVLDEGLNEQHRLLKMRARPKILTAASYEEAIALFSRYRPYIFSVMSDGRFPKNGEESDTAGFELLNEIRARVPDLPLLMLSSESGNREIAHKIPAVFIEKIPRSMGEELHNFFIHHLGFGDFIFRTPKGREVGRASTLYEFEQQLSTVPEESLLYHARCNHFSNWVMARAEVSLAARIHKDQLKEIKGCAAARCDLIAKVRSLRESRQQGVMTRFSTKDFDPEVTEFTRIGRGSVGGKARGIAFMASELHQARYKQAVFAENTVKIPQTCVIAASGFIDFINLNKLHADEQLTDKKIEQRFLAGTLPDWLLKDLRAYLEHIHYPLSVRSSSLLEDARYRPYAGLYHTCMLKNNATDFNERLDQLVYAVKRVYASTWFESPRAYSHSIGQTRVDAMAVIIQQAVGRPYGKFFYPAISGVAQSYNYYPLDPMQAEDGIVHLATGFGKTVVEGEQSLRFCPAYPRHMPQFSTVEDILNNAQRHFYCLPYHQKADPISSLIMRQLEEAENEEAIQFLSSTYIPEEHRIRDSRVPGPKVLTFVPILKYNFYPLAALLKEVLTLGREGMGCEVEVEFAVDLADDPAKSTFYFLQIRPIVVGNEMEQLHITAEEKETAFLASQDALGYGRHDSMQDIVFVPPNSFDRTKTRSYAQIIGRINRVLHQQERPFLLIGPGRWGSADHWLGIPVQWRDISGVGAIVELQNEGVRAEASQGSHFFQNITSLGIPYLMVREEDKHDRIDWDWLLAQHKKSEQGGVCHVRLEQPFTVKVDGKSNEAVGFVQDGEAAEK</sequence>
<dbReference type="InterPro" id="IPR013815">
    <property type="entry name" value="ATP_grasp_subdomain_1"/>
</dbReference>
<dbReference type="InterPro" id="IPR002192">
    <property type="entry name" value="PPDK_AMP/ATP-bd"/>
</dbReference>
<dbReference type="PANTHER" id="PTHR44591:SF21">
    <property type="entry name" value="TWO-COMPONENT RESPONSE REGULATOR"/>
    <property type="match status" value="1"/>
</dbReference>
<dbReference type="AlphaFoldDB" id="A0AAU8LTN1"/>
<proteinExistence type="predicted"/>
<feature type="domain" description="Response regulatory" evidence="3">
    <location>
        <begin position="35"/>
        <end position="146"/>
    </location>
</feature>
<dbReference type="Gene3D" id="3.30.1490.20">
    <property type="entry name" value="ATP-grasp fold, A domain"/>
    <property type="match status" value="1"/>
</dbReference>
<protein>
    <submittedName>
        <fullName evidence="4">PEP/pyruvate-binding domain-containing protein</fullName>
    </submittedName>
</protein>
<dbReference type="EMBL" id="CP159373">
    <property type="protein sequence ID" value="XCN72207.1"/>
    <property type="molecule type" value="Genomic_DNA"/>
</dbReference>